<dbReference type="SUPFAM" id="SSF53098">
    <property type="entry name" value="Ribonuclease H-like"/>
    <property type="match status" value="1"/>
</dbReference>
<dbReference type="OrthoDB" id="3251057at2759"/>
<sequence length="291" mass="32583">MDNASNCDATAEHLVTLIDGFHGKLSRSHCFPHTVNLIVKVRAEHPMQAFISFFFWQPRCKKIIAMGQHKHKHAPAAVAGAPSVMATMIDTTEVEVEQLTADEEHLAADVLEPQSGNGETDTAKDAHDKKVVSAIHWDGLNTDKEMGLLITLAEQREALRLFPKVTGLSKRLQDSATLQAAVEQIMTIKSGGPSQKKTLDQWVLTCWNSNFTCLKAHMLFEKEIKLFTSQEANGFLIYVLTKMQWKLTKQLIPVLEIFDDLTNHFLQAEVPLVHEVIPILEHPVNVNSYVV</sequence>
<dbReference type="Proteomes" id="UP000714275">
    <property type="component" value="Unassembled WGS sequence"/>
</dbReference>
<dbReference type="AlphaFoldDB" id="A0A9P7CXS9"/>
<dbReference type="InterPro" id="IPR012337">
    <property type="entry name" value="RNaseH-like_sf"/>
</dbReference>
<evidence type="ECO:0000313" key="1">
    <source>
        <dbReference type="EMBL" id="KAG1771375.1"/>
    </source>
</evidence>
<evidence type="ECO:0008006" key="3">
    <source>
        <dbReference type="Google" id="ProtNLM"/>
    </source>
</evidence>
<gene>
    <name evidence="1" type="ORF">EV702DRAFT_977367</name>
</gene>
<evidence type="ECO:0000313" key="2">
    <source>
        <dbReference type="Proteomes" id="UP000714275"/>
    </source>
</evidence>
<proteinExistence type="predicted"/>
<name>A0A9P7CXS9_9AGAM</name>
<comment type="caution">
    <text evidence="1">The sequence shown here is derived from an EMBL/GenBank/DDBJ whole genome shotgun (WGS) entry which is preliminary data.</text>
</comment>
<protein>
    <recommendedName>
        <fullName evidence="3">Transposase</fullName>
    </recommendedName>
</protein>
<reference evidence="1" key="1">
    <citation type="journal article" date="2020" name="New Phytol.">
        <title>Comparative genomics reveals dynamic genome evolution in host specialist ectomycorrhizal fungi.</title>
        <authorList>
            <person name="Lofgren L.A."/>
            <person name="Nguyen N.H."/>
            <person name="Vilgalys R."/>
            <person name="Ruytinx J."/>
            <person name="Liao H.L."/>
            <person name="Branco S."/>
            <person name="Kuo A."/>
            <person name="LaButti K."/>
            <person name="Lipzen A."/>
            <person name="Andreopoulos W."/>
            <person name="Pangilinan J."/>
            <person name="Riley R."/>
            <person name="Hundley H."/>
            <person name="Na H."/>
            <person name="Barry K."/>
            <person name="Grigoriev I.V."/>
            <person name="Stajich J.E."/>
            <person name="Kennedy P.G."/>
        </authorList>
    </citation>
    <scope>NUCLEOTIDE SEQUENCE</scope>
    <source>
        <strain evidence="1">DOB743</strain>
    </source>
</reference>
<organism evidence="1 2">
    <name type="scientific">Suillus placidus</name>
    <dbReference type="NCBI Taxonomy" id="48579"/>
    <lineage>
        <taxon>Eukaryota</taxon>
        <taxon>Fungi</taxon>
        <taxon>Dikarya</taxon>
        <taxon>Basidiomycota</taxon>
        <taxon>Agaricomycotina</taxon>
        <taxon>Agaricomycetes</taxon>
        <taxon>Agaricomycetidae</taxon>
        <taxon>Boletales</taxon>
        <taxon>Suillineae</taxon>
        <taxon>Suillaceae</taxon>
        <taxon>Suillus</taxon>
    </lineage>
</organism>
<keyword evidence="2" id="KW-1185">Reference proteome</keyword>
<dbReference type="EMBL" id="JABBWD010000059">
    <property type="protein sequence ID" value="KAG1771375.1"/>
    <property type="molecule type" value="Genomic_DNA"/>
</dbReference>
<accession>A0A9P7CXS9</accession>